<dbReference type="AlphaFoldDB" id="A0A228HHM2"/>
<evidence type="ECO:0008006" key="3">
    <source>
        <dbReference type="Google" id="ProtNLM"/>
    </source>
</evidence>
<gene>
    <name evidence="1" type="ORF">CFB84_43825</name>
</gene>
<reference evidence="1 2" key="2">
    <citation type="submission" date="2017-08" db="EMBL/GenBank/DDBJ databases">
        <title>WGS of novel Burkholderia cepaca complex species.</title>
        <authorList>
            <person name="Lipuma J."/>
            <person name="Spilker T."/>
        </authorList>
    </citation>
    <scope>NUCLEOTIDE SEQUENCE [LARGE SCALE GENOMIC DNA]</scope>
    <source>
        <strain evidence="1 2">AU17325</strain>
    </source>
</reference>
<sequence>MANQIDDIVDIVISVQNAPIANNLQRNSILVSQGGTTLQAGTTQLVASPKDITALLESPLPISSIQWASGTVTVVVSGTIPLAAGASAQYTIAGVSPAVYNGTYTVTGVSSTSFTFSLSNDPGTTQTLGTATPAAVAEIRSMGNSFFAAGTAIATTVLELGLASGPDAVAALRAYLQEHALQNYVYVVPRSWATSQDFTLLVSSYDAPTAMTYFAVTATRQNMATVGPAFNTHKSVLLYAESDEDLATQNVFGAASLVYMIVSQNPTSTQKLLPIAPRTIYGVQPSKWTTVERGLFQKYFFNYPDTGVEAGLTSTLLKGNTYANGDFFEYWYASDDTAIRVHLALASAITNGNQNAINPLKFDQRGIERLQQVAQVTINALVAAGVLRPANPTTGTGIVNAVDDQTYQIQNPSDYHSGIYRGLSVTVIPARGFTHVTFNMALTDLVNSPS</sequence>
<dbReference type="RefSeq" id="WP_089454839.1">
    <property type="nucleotide sequence ID" value="NZ_NKFA01000057.1"/>
</dbReference>
<proteinExistence type="predicted"/>
<dbReference type="EMBL" id="NKFA01000057">
    <property type="protein sequence ID" value="OXI29568.1"/>
    <property type="molecule type" value="Genomic_DNA"/>
</dbReference>
<protein>
    <recommendedName>
        <fullName evidence="3">DUF3383 domain-containing protein</fullName>
    </recommendedName>
</protein>
<name>A0A228HHM2_9BURK</name>
<dbReference type="OrthoDB" id="6556098at2"/>
<evidence type="ECO:0000313" key="2">
    <source>
        <dbReference type="Proteomes" id="UP000214600"/>
    </source>
</evidence>
<organism evidence="1 2">
    <name type="scientific">Burkholderia aenigmatica</name>
    <dbReference type="NCBI Taxonomy" id="2015348"/>
    <lineage>
        <taxon>Bacteria</taxon>
        <taxon>Pseudomonadati</taxon>
        <taxon>Pseudomonadota</taxon>
        <taxon>Betaproteobacteria</taxon>
        <taxon>Burkholderiales</taxon>
        <taxon>Burkholderiaceae</taxon>
        <taxon>Burkholderia</taxon>
        <taxon>Burkholderia cepacia complex</taxon>
    </lineage>
</organism>
<dbReference type="Proteomes" id="UP000214600">
    <property type="component" value="Unassembled WGS sequence"/>
</dbReference>
<reference evidence="2" key="1">
    <citation type="submission" date="2017-06" db="EMBL/GenBank/DDBJ databases">
        <authorList>
            <person name="LiPuma J."/>
            <person name="Spilker T."/>
        </authorList>
    </citation>
    <scope>NUCLEOTIDE SEQUENCE [LARGE SCALE GENOMIC DNA]</scope>
    <source>
        <strain evidence="2">AU17325</strain>
    </source>
</reference>
<comment type="caution">
    <text evidence="1">The sequence shown here is derived from an EMBL/GenBank/DDBJ whole genome shotgun (WGS) entry which is preliminary data.</text>
</comment>
<evidence type="ECO:0000313" key="1">
    <source>
        <dbReference type="EMBL" id="OXI29568.1"/>
    </source>
</evidence>
<accession>A0A228HHM2</accession>